<reference evidence="1 2" key="1">
    <citation type="submission" date="2019-03" db="EMBL/GenBank/DDBJ databases">
        <title>Draft genome sequence data and analysis of a Fermenting Bacterium, Soehngenia longevitae strain 1933PT, isolated from petroleum reservoir in Azerbaijan.</title>
        <authorList>
            <person name="Grouzdev D.S."/>
            <person name="Bidzhieva S.K."/>
            <person name="Sokolova D.S."/>
            <person name="Tourova T.P."/>
            <person name="Poltaraus A.B."/>
            <person name="Nazina T.N."/>
        </authorList>
    </citation>
    <scope>NUCLEOTIDE SEQUENCE [LARGE SCALE GENOMIC DNA]</scope>
    <source>
        <strain evidence="1 2">1933P</strain>
    </source>
</reference>
<dbReference type="SUPFAM" id="SSF53756">
    <property type="entry name" value="UDP-Glycosyltransferase/glycogen phosphorylase"/>
    <property type="match status" value="1"/>
</dbReference>
<organism evidence="1 2">
    <name type="scientific">Soehngenia longivitae</name>
    <dbReference type="NCBI Taxonomy" id="2562294"/>
    <lineage>
        <taxon>Bacteria</taxon>
        <taxon>Bacillati</taxon>
        <taxon>Bacillota</taxon>
        <taxon>Tissierellia</taxon>
        <taxon>Tissierellales</taxon>
        <taxon>Tissierellaceae</taxon>
        <taxon>Soehngenia</taxon>
    </lineage>
</organism>
<comment type="caution">
    <text evidence="1">The sequence shown here is derived from an EMBL/GenBank/DDBJ whole genome shotgun (WGS) entry which is preliminary data.</text>
</comment>
<evidence type="ECO:0008006" key="3">
    <source>
        <dbReference type="Google" id="ProtNLM"/>
    </source>
</evidence>
<proteinExistence type="predicted"/>
<name>A0A4Z0D7F6_9FIRM</name>
<dbReference type="EMBL" id="SRIB01000004">
    <property type="protein sequence ID" value="TFZ40800.1"/>
    <property type="molecule type" value="Genomic_DNA"/>
</dbReference>
<dbReference type="Gene3D" id="3.40.50.2000">
    <property type="entry name" value="Glycogen Phosphorylase B"/>
    <property type="match status" value="1"/>
</dbReference>
<dbReference type="AlphaFoldDB" id="A0A4Z0D7F6"/>
<dbReference type="OrthoDB" id="9805604at2"/>
<keyword evidence="2" id="KW-1185">Reference proteome</keyword>
<evidence type="ECO:0000313" key="2">
    <source>
        <dbReference type="Proteomes" id="UP000298381"/>
    </source>
</evidence>
<evidence type="ECO:0000313" key="1">
    <source>
        <dbReference type="EMBL" id="TFZ40800.1"/>
    </source>
</evidence>
<dbReference type="Proteomes" id="UP000298381">
    <property type="component" value="Unassembled WGS sequence"/>
</dbReference>
<dbReference type="RefSeq" id="WP_135270826.1">
    <property type="nucleotide sequence ID" value="NZ_SRIB01000004.1"/>
</dbReference>
<dbReference type="Gene3D" id="3.40.50.11190">
    <property type="match status" value="1"/>
</dbReference>
<gene>
    <name evidence="1" type="ORF">E4100_04385</name>
</gene>
<sequence length="326" mass="37010">MKVKIFTECGKDIGLGHISRCTSLYDEAESRGLNVEFVIYGEKKNISLLNNKNVTYVNWFDKNILYKSISKSDYVIVDSYKADLEVYETISQISKRALYIDDFGRLNYPEGIIVNPSLDASHIDYSQSQNSILLSGPEYVILRQPFKGVKRDYIEKNIRNALIVMGGTDTRNLLSSITTEICPKYPDINFKLIVGATSNDVKGIFDNDVNNVKIYNNLTGDEVKQIMLGTDFAITAAGQTIYELIATCTPFIPIQVIDNQKFTVSALLNNNIVHKVLNWESDNLFEQIIEEIEFLKEEEYRISLSNKYSNLIDGKGVQRIMDELMG</sequence>
<protein>
    <recommendedName>
        <fullName evidence="3">UDP-2,4-diacetamido-2,4, 6-trideoxy-beta-L-altropyranose hydrolase</fullName>
    </recommendedName>
</protein>
<accession>A0A4Z0D7F6</accession>